<gene>
    <name evidence="3" type="ORF">OCU04_008089</name>
</gene>
<comment type="caution">
    <text evidence="3">The sequence shown here is derived from an EMBL/GenBank/DDBJ whole genome shotgun (WGS) entry which is preliminary data.</text>
</comment>
<dbReference type="InterPro" id="IPR000073">
    <property type="entry name" value="AB_hydrolase_1"/>
</dbReference>
<sequence length="349" mass="36431">MRGLLGFMSLARLPFSQGSSFASTTPTNSSILSTHGFSSPSLSYSAAQKAVCVTGYLDVPVQATTTEILYDGPTNNTQLTSLLISLFALDSTVAAGLVGGTTSISTTYTIYSKLCVPTNATIESIKTVHFLTHGGTTDYTYCDFATDYSYVDAAAARGYATFSYDRLGTGLSQHPDPIQVVQVATQVELAHALISGLKAGSYGGVTFGNAIGVGHSLGSALTQSISALTQSTSANYPSDFTALALTGHSGFQGGVPIGIASQASQIANTIDLPQFSGLANGYITESSTPQAIQFAFFHYPGYDETILEKQLATRQTNALGETFTLGAAYVPATGFTGPVIILNGNENWF</sequence>
<feature type="domain" description="AB hydrolase-1" evidence="2">
    <location>
        <begin position="131"/>
        <end position="268"/>
    </location>
</feature>
<dbReference type="Pfam" id="PF12697">
    <property type="entry name" value="Abhydrolase_6"/>
    <property type="match status" value="1"/>
</dbReference>
<keyword evidence="4" id="KW-1185">Reference proteome</keyword>
<evidence type="ECO:0000259" key="2">
    <source>
        <dbReference type="Pfam" id="PF12697"/>
    </source>
</evidence>
<dbReference type="InterPro" id="IPR029058">
    <property type="entry name" value="AB_hydrolase_fold"/>
</dbReference>
<organism evidence="3 4">
    <name type="scientific">Sclerotinia nivalis</name>
    <dbReference type="NCBI Taxonomy" id="352851"/>
    <lineage>
        <taxon>Eukaryota</taxon>
        <taxon>Fungi</taxon>
        <taxon>Dikarya</taxon>
        <taxon>Ascomycota</taxon>
        <taxon>Pezizomycotina</taxon>
        <taxon>Leotiomycetes</taxon>
        <taxon>Helotiales</taxon>
        <taxon>Sclerotiniaceae</taxon>
        <taxon>Sclerotinia</taxon>
    </lineage>
</organism>
<evidence type="ECO:0000256" key="1">
    <source>
        <dbReference type="SAM" id="SignalP"/>
    </source>
</evidence>
<dbReference type="EMBL" id="JAPEIS010000009">
    <property type="protein sequence ID" value="KAJ8062834.1"/>
    <property type="molecule type" value="Genomic_DNA"/>
</dbReference>
<feature type="signal peptide" evidence="1">
    <location>
        <begin position="1"/>
        <end position="18"/>
    </location>
</feature>
<reference evidence="3" key="1">
    <citation type="submission" date="2022-11" db="EMBL/GenBank/DDBJ databases">
        <title>Genome Resource of Sclerotinia nivalis Strain SnTB1, a Plant Pathogen Isolated from American Ginseng.</title>
        <authorList>
            <person name="Fan S."/>
        </authorList>
    </citation>
    <scope>NUCLEOTIDE SEQUENCE</scope>
    <source>
        <strain evidence="3">SnTB1</strain>
    </source>
</reference>
<feature type="chain" id="PRO_5040779624" description="AB hydrolase-1 domain-containing protein" evidence="1">
    <location>
        <begin position="19"/>
        <end position="349"/>
    </location>
</feature>
<dbReference type="OrthoDB" id="190201at2759"/>
<dbReference type="SUPFAM" id="SSF53474">
    <property type="entry name" value="alpha/beta-Hydrolases"/>
    <property type="match status" value="1"/>
</dbReference>
<dbReference type="Proteomes" id="UP001152300">
    <property type="component" value="Unassembled WGS sequence"/>
</dbReference>
<accession>A0A9X0AHC1</accession>
<protein>
    <recommendedName>
        <fullName evidence="2">AB hydrolase-1 domain-containing protein</fullName>
    </recommendedName>
</protein>
<dbReference type="Gene3D" id="3.40.50.1820">
    <property type="entry name" value="alpha/beta hydrolase"/>
    <property type="match status" value="1"/>
</dbReference>
<proteinExistence type="predicted"/>
<evidence type="ECO:0000313" key="4">
    <source>
        <dbReference type="Proteomes" id="UP001152300"/>
    </source>
</evidence>
<evidence type="ECO:0000313" key="3">
    <source>
        <dbReference type="EMBL" id="KAJ8062834.1"/>
    </source>
</evidence>
<dbReference type="AlphaFoldDB" id="A0A9X0AHC1"/>
<keyword evidence="1" id="KW-0732">Signal</keyword>
<name>A0A9X0AHC1_9HELO</name>